<protein>
    <submittedName>
        <fullName evidence="1">Alkylmercury lyase</fullName>
    </submittedName>
</protein>
<dbReference type="Gene3D" id="3.30.450.410">
    <property type="match status" value="1"/>
</dbReference>
<evidence type="ECO:0000313" key="1">
    <source>
        <dbReference type="EMBL" id="KAB1118638.1"/>
    </source>
</evidence>
<gene>
    <name evidence="1" type="ORF">F6X54_02625</name>
</gene>
<organism evidence="1 2">
    <name type="scientific">Micromonospora aurantiaca</name>
    <name type="common">nom. illeg.</name>
    <dbReference type="NCBI Taxonomy" id="47850"/>
    <lineage>
        <taxon>Bacteria</taxon>
        <taxon>Bacillati</taxon>
        <taxon>Actinomycetota</taxon>
        <taxon>Actinomycetes</taxon>
        <taxon>Micromonosporales</taxon>
        <taxon>Micromonosporaceae</taxon>
        <taxon>Micromonospora</taxon>
    </lineage>
</organism>
<dbReference type="InterPro" id="IPR004927">
    <property type="entry name" value="MerB"/>
</dbReference>
<dbReference type="Pfam" id="PF03243">
    <property type="entry name" value="MerB"/>
    <property type="match status" value="1"/>
</dbReference>
<dbReference type="EMBL" id="WAAR01000006">
    <property type="protein sequence ID" value="KAB1118638.1"/>
    <property type="molecule type" value="Genomic_DNA"/>
</dbReference>
<evidence type="ECO:0000313" key="2">
    <source>
        <dbReference type="Proteomes" id="UP000471364"/>
    </source>
</evidence>
<dbReference type="GO" id="GO:0016829">
    <property type="term" value="F:lyase activity"/>
    <property type="evidence" value="ECO:0007669"/>
    <property type="project" value="UniProtKB-KW"/>
</dbReference>
<keyword evidence="2" id="KW-1185">Reference proteome</keyword>
<keyword evidence="1" id="KW-0456">Lyase</keyword>
<dbReference type="InterPro" id="IPR053717">
    <property type="entry name" value="MerB_lyase_sf"/>
</dbReference>
<sequence>MPASRRRVMPPGPFVRRAVMTAAADRTAEGRVAVELRSVPDCPNLAPARHELRAALADVGLPITGVTEVVGDYPSPSILVNGVDVMGATGDGSAACRLDIPTGERIRAALRQAIGAGPATTAREQSRVDCCQQPGNAIRTDRPRRAEQLPDSLQQVHRAILHHFAATGAAPTDADIRAAASEADLDTAKALRELAREDLVALDSGGRLVAAYPFSPTPTPHRVSFGDVEVYAMCAIDALGMPFMLGTDATITSADPHTGQPVRVTITNGAATFQPAEAVIVYAATGDAGRSVDTCCSTINFFTSASGAQAWIDAHPSLAATVLDQDQAVTLGRDIFEPLLAPHTALDHRLV</sequence>
<accession>A0ABQ6UMZ8</accession>
<dbReference type="Proteomes" id="UP000471364">
    <property type="component" value="Unassembled WGS sequence"/>
</dbReference>
<comment type="caution">
    <text evidence="1">The sequence shown here is derived from an EMBL/GenBank/DDBJ whole genome shotgun (WGS) entry which is preliminary data.</text>
</comment>
<proteinExistence type="predicted"/>
<reference evidence="1 2" key="1">
    <citation type="submission" date="2019-09" db="EMBL/GenBank/DDBJ databases">
        <title>High taxonomic diversity of Micromonospora strains isolated from Medicago sativa nodules in different geographical locations.</title>
        <authorList>
            <person name="Martinez-Hidalgo P."/>
            <person name="Flores-Felix J.D."/>
            <person name="Velazquez E."/>
            <person name="Brau L."/>
            <person name="Trujillo M.E."/>
            <person name="Martinez-Molina E."/>
        </authorList>
    </citation>
    <scope>NUCLEOTIDE SEQUENCE [LARGE SCALE GENOMIC DNA]</scope>
    <source>
        <strain evidence="1 2">ALFB5</strain>
    </source>
</reference>
<dbReference type="SUPFAM" id="SSF160387">
    <property type="entry name" value="NosL/MerB-like"/>
    <property type="match status" value="1"/>
</dbReference>
<name>A0ABQ6UMZ8_9ACTN</name>